<dbReference type="RefSeq" id="WP_144996336.1">
    <property type="nucleotide sequence ID" value="NZ_CP036281.1"/>
</dbReference>
<name>A0A518CPI2_9PLAN</name>
<gene>
    <name evidence="3" type="ORF">Pla110_28600</name>
</gene>
<sequence length="776" mass="89160" precursor="true">MKSQFANSVLIAFLMMGVFAPLSSADEIRLENGFVLRGDSKLIRSIDQYIVNTNQRNIGDPRKEGEFRYNPIIQVDDQIRTYYISDDLLAVDGRTVKSDLLSAFDIFKIPQVKSGRKSIPLKLLQGVGKITPFDELGQREVTIHTSRGNILVIQGITFLHPRYVKVQGLNYEWDVTLSTDSIPPAILHKLLLSSADIDDPKMQRSIARFYIQADKTYEAYQFLDELTEKYATDGKEYEDVRLEIREQLALKLFNEIQTRRQLGQYDLAYESAQALPRNDIAPEVLFEIDKFIKQYATDLERLDSTPLILAELQSQLANHEEDPKLNLIRRIVSEELSQASLPRLNSFFELEKDATLTAEERLALAYSGWILGAEAAVDDLQLTLNLWQARFLVYDFLRSREHDAQLVNQIKSIESLNAERLTALLQNLPPVPSDTPITGGTQVDLTLRDHQDNEMKYSVLPPLEYSPFRQYPVLLALPPTGIDPQTFLEWWGGTAEETGETLRRGYLLVVPQFQVTQGLRYNHNLLELKRIHQALMEVRRQFSVNSDKVFIAGIGDGGDAAIDAGILHPDLFAGVISIRGRHAEDALHYWQNGKRLPWYLVGGEYDGRHSALLNKMFQGNSDLIYAQYPNRVSEWYREEQVQLFDWMALQNRNLDQLEIEYEAFVPQDEVKVDWIECRGLEVQLARLSSRRRTVPLEAKLTSHKGDSTTLQVTKTLGSGHTFYISPQLHDFNQQLILKVKGSQKLKELIEPDIEVILDDYRTRYDRQQIYWAKFEF</sequence>
<evidence type="ECO:0000313" key="3">
    <source>
        <dbReference type="EMBL" id="QDU81123.1"/>
    </source>
</evidence>
<accession>A0A518CPI2</accession>
<dbReference type="KEGG" id="plon:Pla110_28600"/>
<evidence type="ECO:0000313" key="4">
    <source>
        <dbReference type="Proteomes" id="UP000317178"/>
    </source>
</evidence>
<organism evidence="3 4">
    <name type="scientific">Polystyrenella longa</name>
    <dbReference type="NCBI Taxonomy" id="2528007"/>
    <lineage>
        <taxon>Bacteria</taxon>
        <taxon>Pseudomonadati</taxon>
        <taxon>Planctomycetota</taxon>
        <taxon>Planctomycetia</taxon>
        <taxon>Planctomycetales</taxon>
        <taxon>Planctomycetaceae</taxon>
        <taxon>Polystyrenella</taxon>
    </lineage>
</organism>
<keyword evidence="1 2" id="KW-0732">Signal</keyword>
<reference evidence="3 4" key="1">
    <citation type="submission" date="2019-02" db="EMBL/GenBank/DDBJ databases">
        <title>Deep-cultivation of Planctomycetes and their phenomic and genomic characterization uncovers novel biology.</title>
        <authorList>
            <person name="Wiegand S."/>
            <person name="Jogler M."/>
            <person name="Boedeker C."/>
            <person name="Pinto D."/>
            <person name="Vollmers J."/>
            <person name="Rivas-Marin E."/>
            <person name="Kohn T."/>
            <person name="Peeters S.H."/>
            <person name="Heuer A."/>
            <person name="Rast P."/>
            <person name="Oberbeckmann S."/>
            <person name="Bunk B."/>
            <person name="Jeske O."/>
            <person name="Meyerdierks A."/>
            <person name="Storesund J.E."/>
            <person name="Kallscheuer N."/>
            <person name="Luecker S."/>
            <person name="Lage O.M."/>
            <person name="Pohl T."/>
            <person name="Merkel B.J."/>
            <person name="Hornburger P."/>
            <person name="Mueller R.-W."/>
            <person name="Bruemmer F."/>
            <person name="Labrenz M."/>
            <person name="Spormann A.M."/>
            <person name="Op den Camp H."/>
            <person name="Overmann J."/>
            <person name="Amann R."/>
            <person name="Jetten M.S.M."/>
            <person name="Mascher T."/>
            <person name="Medema M.H."/>
            <person name="Devos D.P."/>
            <person name="Kaster A.-K."/>
            <person name="Ovreas L."/>
            <person name="Rohde M."/>
            <person name="Galperin M.Y."/>
            <person name="Jogler C."/>
        </authorList>
    </citation>
    <scope>NUCLEOTIDE SEQUENCE [LARGE SCALE GENOMIC DNA]</scope>
    <source>
        <strain evidence="3 4">Pla110</strain>
    </source>
</reference>
<evidence type="ECO:0008006" key="5">
    <source>
        <dbReference type="Google" id="ProtNLM"/>
    </source>
</evidence>
<evidence type="ECO:0000256" key="1">
    <source>
        <dbReference type="ARBA" id="ARBA00022729"/>
    </source>
</evidence>
<dbReference type="OrthoDB" id="1955879at2"/>
<dbReference type="EMBL" id="CP036281">
    <property type="protein sequence ID" value="QDU81123.1"/>
    <property type="molecule type" value="Genomic_DNA"/>
</dbReference>
<dbReference type="Gene3D" id="3.40.50.1820">
    <property type="entry name" value="alpha/beta hydrolase"/>
    <property type="match status" value="1"/>
</dbReference>
<dbReference type="PANTHER" id="PTHR43037">
    <property type="entry name" value="UNNAMED PRODUCT-RELATED"/>
    <property type="match status" value="1"/>
</dbReference>
<dbReference type="SUPFAM" id="SSF53474">
    <property type="entry name" value="alpha/beta-Hydrolases"/>
    <property type="match status" value="1"/>
</dbReference>
<proteinExistence type="predicted"/>
<evidence type="ECO:0000256" key="2">
    <source>
        <dbReference type="SAM" id="SignalP"/>
    </source>
</evidence>
<feature type="signal peptide" evidence="2">
    <location>
        <begin position="1"/>
        <end position="25"/>
    </location>
</feature>
<dbReference type="Proteomes" id="UP000317178">
    <property type="component" value="Chromosome"/>
</dbReference>
<dbReference type="AlphaFoldDB" id="A0A518CPI2"/>
<keyword evidence="4" id="KW-1185">Reference proteome</keyword>
<dbReference type="InterPro" id="IPR029058">
    <property type="entry name" value="AB_hydrolase_fold"/>
</dbReference>
<feature type="chain" id="PRO_5021870624" description="Alpha/beta hydrolase family protein" evidence="2">
    <location>
        <begin position="26"/>
        <end position="776"/>
    </location>
</feature>
<dbReference type="InterPro" id="IPR050955">
    <property type="entry name" value="Plant_Biomass_Hydrol_Est"/>
</dbReference>
<protein>
    <recommendedName>
        <fullName evidence="5">Alpha/beta hydrolase family protein</fullName>
    </recommendedName>
</protein>
<dbReference type="PANTHER" id="PTHR43037:SF1">
    <property type="entry name" value="BLL1128 PROTEIN"/>
    <property type="match status" value="1"/>
</dbReference>